<keyword evidence="1" id="KW-0732">Signal</keyword>
<feature type="chain" id="PRO_5046283933" evidence="1">
    <location>
        <begin position="17"/>
        <end position="490"/>
    </location>
</feature>
<protein>
    <submittedName>
        <fullName evidence="2">DUF5719 family protein</fullName>
    </submittedName>
</protein>
<organism evidence="2 3">
    <name type="scientific">Streptomyces fildesensis</name>
    <dbReference type="NCBI Taxonomy" id="375757"/>
    <lineage>
        <taxon>Bacteria</taxon>
        <taxon>Bacillati</taxon>
        <taxon>Actinomycetota</taxon>
        <taxon>Actinomycetes</taxon>
        <taxon>Kitasatosporales</taxon>
        <taxon>Streptomycetaceae</taxon>
        <taxon>Streptomyces</taxon>
    </lineage>
</organism>
<reference evidence="2 3" key="1">
    <citation type="submission" date="2024-10" db="EMBL/GenBank/DDBJ databases">
        <title>The Natural Products Discovery Center: Release of the First 8490 Sequenced Strains for Exploring Actinobacteria Biosynthetic Diversity.</title>
        <authorList>
            <person name="Kalkreuter E."/>
            <person name="Kautsar S.A."/>
            <person name="Yang D."/>
            <person name="Bader C.D."/>
            <person name="Teijaro C.N."/>
            <person name="Fluegel L."/>
            <person name="Davis C.M."/>
            <person name="Simpson J.R."/>
            <person name="Lauterbach L."/>
            <person name="Steele A.D."/>
            <person name="Gui C."/>
            <person name="Meng S."/>
            <person name="Li G."/>
            <person name="Viehrig K."/>
            <person name="Ye F."/>
            <person name="Su P."/>
            <person name="Kiefer A.F."/>
            <person name="Nichols A."/>
            <person name="Cepeda A.J."/>
            <person name="Yan W."/>
            <person name="Fan B."/>
            <person name="Jiang Y."/>
            <person name="Adhikari A."/>
            <person name="Zheng C.-J."/>
            <person name="Schuster L."/>
            <person name="Cowan T.M."/>
            <person name="Smanski M.J."/>
            <person name="Chevrette M.G."/>
            <person name="De Carvalho L.P.S."/>
            <person name="Shen B."/>
        </authorList>
    </citation>
    <scope>NUCLEOTIDE SEQUENCE [LARGE SCALE GENOMIC DNA]</scope>
    <source>
        <strain evidence="2 3">NPDC053399</strain>
    </source>
</reference>
<gene>
    <name evidence="2" type="ORF">ACIGXA_34130</name>
</gene>
<keyword evidence="3" id="KW-1185">Reference proteome</keyword>
<proteinExistence type="predicted"/>
<evidence type="ECO:0000256" key="1">
    <source>
        <dbReference type="SAM" id="SignalP"/>
    </source>
</evidence>
<dbReference type="Pfam" id="PF18986">
    <property type="entry name" value="DUF5719"/>
    <property type="match status" value="1"/>
</dbReference>
<evidence type="ECO:0000313" key="3">
    <source>
        <dbReference type="Proteomes" id="UP001614394"/>
    </source>
</evidence>
<comment type="caution">
    <text evidence="2">The sequence shown here is derived from an EMBL/GenBank/DDBJ whole genome shotgun (WGS) entry which is preliminary data.</text>
</comment>
<evidence type="ECO:0000313" key="2">
    <source>
        <dbReference type="EMBL" id="MFI9105555.1"/>
    </source>
</evidence>
<dbReference type="InterPro" id="IPR043777">
    <property type="entry name" value="DUF5719"/>
</dbReference>
<dbReference type="RefSeq" id="WP_399656349.1">
    <property type="nucleotide sequence ID" value="NZ_JBITYG010000013.1"/>
</dbReference>
<dbReference type="EMBL" id="JBITYG010000013">
    <property type="protein sequence ID" value="MFI9105555.1"/>
    <property type="molecule type" value="Genomic_DNA"/>
</dbReference>
<dbReference type="Proteomes" id="UP001614394">
    <property type="component" value="Unassembled WGS sequence"/>
</dbReference>
<sequence>MNRSIISLAGATAALAALTGAAVLTGAGDPAAAPAGSAARQPVQRSALVCPAPSASELASTTYTSFTPKGAQTGKQGTAQLLPAVGDASAKAKPLAPLTQPGAPVTAKVEKADSPALIGTAEGGLAPGWSVQQTTVVSAGPGRAVLGTSCVAPDSEFWFPAASTAADRQDFLHLVNPDEMDAVVDIELFGKDGALKATTGDGVSVPSQGSTSILLSTLITEKVPDLTVHVTVRSGRVGAAVQAVDGKAGADWLPAAADPAAGLVFPGIPADATSVQLVAYATGQDDADLKVRLAAPTGSITPAGHETLHVKSGMTTTIDLGDVTKGEAGSLLLTPSDAHGAAPIVAALRITRGTGAKQETAFLPATQKIAERATVADNRLKASTLSLVAPDKEAVVKVTTSAATDGGAPVSKNVTIKAGTTLAIEPPAPSSGKGAFAVTVEPVSGGPVYASRMLSLPLNGIPMFTIQPMPDDRGTVVVPKVQPDLTILDD</sequence>
<accession>A0ABW8CJK5</accession>
<feature type="signal peptide" evidence="1">
    <location>
        <begin position="1"/>
        <end position="16"/>
    </location>
</feature>
<name>A0ABW8CJK5_9ACTN</name>